<evidence type="ECO:0000313" key="2">
    <source>
        <dbReference type="Proteomes" id="UP001060085"/>
    </source>
</evidence>
<protein>
    <submittedName>
        <fullName evidence="1">Uncharacterized protein</fullName>
    </submittedName>
</protein>
<name>A0ACC0BMY2_CATRO</name>
<evidence type="ECO:0000313" key="1">
    <source>
        <dbReference type="EMBL" id="KAI5673988.1"/>
    </source>
</evidence>
<dbReference type="Proteomes" id="UP001060085">
    <property type="component" value="Linkage Group LG03"/>
</dbReference>
<organism evidence="1 2">
    <name type="scientific">Catharanthus roseus</name>
    <name type="common">Madagascar periwinkle</name>
    <name type="synonym">Vinca rosea</name>
    <dbReference type="NCBI Taxonomy" id="4058"/>
    <lineage>
        <taxon>Eukaryota</taxon>
        <taxon>Viridiplantae</taxon>
        <taxon>Streptophyta</taxon>
        <taxon>Embryophyta</taxon>
        <taxon>Tracheophyta</taxon>
        <taxon>Spermatophyta</taxon>
        <taxon>Magnoliopsida</taxon>
        <taxon>eudicotyledons</taxon>
        <taxon>Gunneridae</taxon>
        <taxon>Pentapetalae</taxon>
        <taxon>asterids</taxon>
        <taxon>lamiids</taxon>
        <taxon>Gentianales</taxon>
        <taxon>Apocynaceae</taxon>
        <taxon>Rauvolfioideae</taxon>
        <taxon>Vinceae</taxon>
        <taxon>Catharanthinae</taxon>
        <taxon>Catharanthus</taxon>
    </lineage>
</organism>
<dbReference type="EMBL" id="CM044703">
    <property type="protein sequence ID" value="KAI5673988.1"/>
    <property type="molecule type" value="Genomic_DNA"/>
</dbReference>
<proteinExistence type="predicted"/>
<sequence length="1158" mass="132976">MKRDEAETDAPQNDTVLPQVQASLFPVHLQPSSSGNDGVPEWLQNTSFTTDISVINDVVASRYKPQQQSELESEDEEEEVKEVPPRYELLDSSASDGCSGSSVSGERKSRKKRKKKKRRKRELSSDAPPFYDYTSSRKPDVRSWASSSATNKDYYFDSRGDRDNLAFGSLYRVDVARYKLCNSKRTSALSYYRSRRRSSVSDGDDDIDLLDGKLRSEGRYWSPQYAALERHRNLKRMRVLVPEKTMASISDDFIPLLDGNSDGRSPLTTTTVEESWEDEVLQKTKEFNRLTRERPHDEKVWLAFSEFQDKVASMQRQKGARLQTLEKKISILEKAVELNPDNEDLILSLMKAYQSRDSTDVLIGRWEKTLTKNSGSYRLWKEFLLVIQGEFSIFKVSEMRKMYGNAIQALSGACIKQYRQVHQTFARPSVDPDLVRLELGLVDIFLGLCRFEWQTGYQELATALFQAEIEYSLFSPSLFLGEQSKRRLFEHFWNSNGARVGEDGAVGWSTWLGKEEEERQKLVIEDQSRHVEESGWTGWSEPISKTKEISETIEDDINDMAAQESNDEYDTRDMDQNEDIETLLKKLGVDTAADANTEIKDTETWTRWSKEELERDSEQWMPLHATSVVGNSHGDDAEGDEQLSKVILFEDVTDYLFSVTSEEARLSLVSQFIEFYGGRISQWTCTNSSSWAESTMSLEVISHSILDQIRRVCDVVTRKENVSGSVCLESLVNNSDYISVSTTSIMKFVRNSILLCLRLFPQNHILEEAVLIAEELSNTQMNSSTCHVTPCRSLAKNLLKSNRQDILLCGAYARREAAFGNIDQARKIFDMALSSTEGLPLGVQTKSFLLHFWYAEMELANSSVNSKESFYRAMHILSCLGSGDKYSPYVGQPTSLQLLRARQGFKEHIRMLRSTWTRGIIDDSSIALICSAALFEELTTGPAAAIEIFDEAFTMVLPERRRNSYQLELVFNYYVRTLYKHHKELKLSKIWEAIIKGLQMYPFSPVLYSTLVEISHLHTSPNKLRWILDDYSSKKQSLIAFLFSLSFEISKGSLQHRIRAMFERALDYDKFRNSVVIWRFYIAYESNILCNPTAARRVFFRAIHACPWSKKLWLDGFLKLNSVLTAKELSDLQEVMRDKELNLRTDIYEILLQDEMDT</sequence>
<reference evidence="2" key="1">
    <citation type="journal article" date="2023" name="Nat. Plants">
        <title>Single-cell RNA sequencing provides a high-resolution roadmap for understanding the multicellular compartmentation of specialized metabolism.</title>
        <authorList>
            <person name="Sun S."/>
            <person name="Shen X."/>
            <person name="Li Y."/>
            <person name="Li Y."/>
            <person name="Wang S."/>
            <person name="Li R."/>
            <person name="Zhang H."/>
            <person name="Shen G."/>
            <person name="Guo B."/>
            <person name="Wei J."/>
            <person name="Xu J."/>
            <person name="St-Pierre B."/>
            <person name="Chen S."/>
            <person name="Sun C."/>
        </authorList>
    </citation>
    <scope>NUCLEOTIDE SEQUENCE [LARGE SCALE GENOMIC DNA]</scope>
</reference>
<accession>A0ACC0BMY2</accession>
<gene>
    <name evidence="1" type="ORF">M9H77_14352</name>
</gene>
<keyword evidence="2" id="KW-1185">Reference proteome</keyword>
<comment type="caution">
    <text evidence="1">The sequence shown here is derived from an EMBL/GenBank/DDBJ whole genome shotgun (WGS) entry which is preliminary data.</text>
</comment>